<dbReference type="PANTHER" id="PTHR33240:SF15">
    <property type="entry name" value="GAG-PRO-LIKE PROTEIN"/>
    <property type="match status" value="1"/>
</dbReference>
<dbReference type="EMBL" id="JACGWN010000002">
    <property type="protein sequence ID" value="KAL0457682.1"/>
    <property type="molecule type" value="Genomic_DNA"/>
</dbReference>
<evidence type="ECO:0000256" key="1">
    <source>
        <dbReference type="SAM" id="MobiDB-lite"/>
    </source>
</evidence>
<organism evidence="2">
    <name type="scientific">Sesamum latifolium</name>
    <dbReference type="NCBI Taxonomy" id="2727402"/>
    <lineage>
        <taxon>Eukaryota</taxon>
        <taxon>Viridiplantae</taxon>
        <taxon>Streptophyta</taxon>
        <taxon>Embryophyta</taxon>
        <taxon>Tracheophyta</taxon>
        <taxon>Spermatophyta</taxon>
        <taxon>Magnoliopsida</taxon>
        <taxon>eudicotyledons</taxon>
        <taxon>Gunneridae</taxon>
        <taxon>Pentapetalae</taxon>
        <taxon>asterids</taxon>
        <taxon>lamiids</taxon>
        <taxon>Lamiales</taxon>
        <taxon>Pedaliaceae</taxon>
        <taxon>Sesamum</taxon>
    </lineage>
</organism>
<gene>
    <name evidence="2" type="ORF">Slati_0395400</name>
</gene>
<protein>
    <submittedName>
        <fullName evidence="2">Uncharacterized protein</fullName>
    </submittedName>
</protein>
<reference evidence="2" key="1">
    <citation type="submission" date="2020-06" db="EMBL/GenBank/DDBJ databases">
        <authorList>
            <person name="Li T."/>
            <person name="Hu X."/>
            <person name="Zhang T."/>
            <person name="Song X."/>
            <person name="Zhang H."/>
            <person name="Dai N."/>
            <person name="Sheng W."/>
            <person name="Hou X."/>
            <person name="Wei L."/>
        </authorList>
    </citation>
    <scope>NUCLEOTIDE SEQUENCE</scope>
    <source>
        <strain evidence="2">KEN1</strain>
        <tissue evidence="2">Leaf</tissue>
    </source>
</reference>
<name>A0AAW2XXJ0_9LAMI</name>
<dbReference type="AlphaFoldDB" id="A0AAW2XXJ0"/>
<comment type="caution">
    <text evidence="2">The sequence shown here is derived from an EMBL/GenBank/DDBJ whole genome shotgun (WGS) entry which is preliminary data.</text>
</comment>
<sequence>MISLPLTLGTIPLPKTCLLKFLVVDIPSAYNIILGRPTLNAFRASISTYHMKIKFSVIGGVGEAQADALQAHKCYVEAIKREKKRGLEETTKIENSNKRGKDPVPSPEPDKETPATVQPVEELLTVELTPSDPGNVTKTGSKMMEDVRDQVVNYLRKNKDIFAWNPQDLEGIDPGVITHHLNLDPSIRPVK</sequence>
<accession>A0AAW2XXJ0</accession>
<feature type="region of interest" description="Disordered" evidence="1">
    <location>
        <begin position="87"/>
        <end position="116"/>
    </location>
</feature>
<evidence type="ECO:0000313" key="2">
    <source>
        <dbReference type="EMBL" id="KAL0457682.1"/>
    </source>
</evidence>
<feature type="compositionally biased region" description="Basic and acidic residues" evidence="1">
    <location>
        <begin position="87"/>
        <end position="113"/>
    </location>
</feature>
<dbReference type="PANTHER" id="PTHR33240">
    <property type="entry name" value="OS08G0508500 PROTEIN"/>
    <property type="match status" value="1"/>
</dbReference>
<reference evidence="2" key="2">
    <citation type="journal article" date="2024" name="Plant">
        <title>Genomic evolution and insights into agronomic trait innovations of Sesamum species.</title>
        <authorList>
            <person name="Miao H."/>
            <person name="Wang L."/>
            <person name="Qu L."/>
            <person name="Liu H."/>
            <person name="Sun Y."/>
            <person name="Le M."/>
            <person name="Wang Q."/>
            <person name="Wei S."/>
            <person name="Zheng Y."/>
            <person name="Lin W."/>
            <person name="Duan Y."/>
            <person name="Cao H."/>
            <person name="Xiong S."/>
            <person name="Wang X."/>
            <person name="Wei L."/>
            <person name="Li C."/>
            <person name="Ma Q."/>
            <person name="Ju M."/>
            <person name="Zhao R."/>
            <person name="Li G."/>
            <person name="Mu C."/>
            <person name="Tian Q."/>
            <person name="Mei H."/>
            <person name="Zhang T."/>
            <person name="Gao T."/>
            <person name="Zhang H."/>
        </authorList>
    </citation>
    <scope>NUCLEOTIDE SEQUENCE</scope>
    <source>
        <strain evidence="2">KEN1</strain>
    </source>
</reference>
<proteinExistence type="predicted"/>